<evidence type="ECO:0000256" key="8">
    <source>
        <dbReference type="ARBA" id="ARBA00023204"/>
    </source>
</evidence>
<protein>
    <recommendedName>
        <fullName evidence="9">Transcription-repair-coupling factor</fullName>
        <shortName evidence="9">TRCF</shortName>
        <ecNumber evidence="9">3.6.4.-</ecNumber>
    </recommendedName>
</protein>
<proteinExistence type="inferred from homology"/>
<dbReference type="CDD" id="cd17991">
    <property type="entry name" value="DEXHc_TRCF"/>
    <property type="match status" value="1"/>
</dbReference>
<dbReference type="InterPro" id="IPR004576">
    <property type="entry name" value="Mfd"/>
</dbReference>
<comment type="function">
    <text evidence="9">Couples transcription and DNA repair by recognizing RNA polymerase (RNAP) stalled at DNA lesions. Mediates ATP-dependent release of RNAP and its truncated transcript from the DNA, and recruitment of nucleotide excision repair machinery to the damaged site.</text>
</comment>
<dbReference type="InterPro" id="IPR011545">
    <property type="entry name" value="DEAD/DEAH_box_helicase_dom"/>
</dbReference>
<keyword evidence="13" id="KW-1185">Reference proteome</keyword>
<evidence type="ECO:0000256" key="2">
    <source>
        <dbReference type="ARBA" id="ARBA00022741"/>
    </source>
</evidence>
<dbReference type="PROSITE" id="PS51194">
    <property type="entry name" value="HELICASE_CTER"/>
    <property type="match status" value="1"/>
</dbReference>
<evidence type="ECO:0000256" key="3">
    <source>
        <dbReference type="ARBA" id="ARBA00022763"/>
    </source>
</evidence>
<dbReference type="InterPro" id="IPR014001">
    <property type="entry name" value="Helicase_ATP-bd"/>
</dbReference>
<keyword evidence="4 9" id="KW-0378">Hydrolase</keyword>
<dbReference type="InterPro" id="IPR005118">
    <property type="entry name" value="TRCF_C"/>
</dbReference>
<name>A0ABS6EUV4_9FIRM</name>
<evidence type="ECO:0000256" key="4">
    <source>
        <dbReference type="ARBA" id="ARBA00022801"/>
    </source>
</evidence>
<feature type="domain" description="Helicase ATP-binding" evidence="10">
    <location>
        <begin position="636"/>
        <end position="797"/>
    </location>
</feature>
<dbReference type="RefSeq" id="WP_216471198.1">
    <property type="nucleotide sequence ID" value="NZ_JAHLQI010000009.1"/>
</dbReference>
<reference evidence="12 13" key="1">
    <citation type="submission" date="2021-06" db="EMBL/GenBank/DDBJ databases">
        <authorList>
            <person name="Sun Q."/>
            <person name="Li D."/>
        </authorList>
    </citation>
    <scope>NUCLEOTIDE SEQUENCE [LARGE SCALE GENOMIC DNA]</scope>
    <source>
        <strain evidence="12 13">MSJd-7</strain>
    </source>
</reference>
<keyword evidence="2 9" id="KW-0547">Nucleotide-binding</keyword>
<keyword evidence="5" id="KW-0347">Helicase</keyword>
<dbReference type="InterPro" id="IPR041471">
    <property type="entry name" value="UvrB_inter"/>
</dbReference>
<keyword evidence="3 9" id="KW-0227">DNA damage</keyword>
<evidence type="ECO:0000256" key="9">
    <source>
        <dbReference type="HAMAP-Rule" id="MF_00969"/>
    </source>
</evidence>
<dbReference type="EMBL" id="JAHLQI010000009">
    <property type="protein sequence ID" value="MBU5491453.1"/>
    <property type="molecule type" value="Genomic_DNA"/>
</dbReference>
<evidence type="ECO:0000313" key="12">
    <source>
        <dbReference type="EMBL" id="MBU5491453.1"/>
    </source>
</evidence>
<dbReference type="SMART" id="SM00982">
    <property type="entry name" value="TRCF"/>
    <property type="match status" value="1"/>
</dbReference>
<dbReference type="InterPro" id="IPR003711">
    <property type="entry name" value="CarD-like/TRCF_RID"/>
</dbReference>
<dbReference type="SMART" id="SM00490">
    <property type="entry name" value="HELICc"/>
    <property type="match status" value="1"/>
</dbReference>
<dbReference type="Pfam" id="PF00270">
    <property type="entry name" value="DEAD"/>
    <property type="match status" value="1"/>
</dbReference>
<feature type="domain" description="Helicase C-terminal" evidence="11">
    <location>
        <begin position="818"/>
        <end position="972"/>
    </location>
</feature>
<evidence type="ECO:0000259" key="11">
    <source>
        <dbReference type="PROSITE" id="PS51194"/>
    </source>
</evidence>
<comment type="similarity">
    <text evidence="9">In the C-terminal section; belongs to the helicase family. RecG subfamily.</text>
</comment>
<dbReference type="Proteomes" id="UP000783588">
    <property type="component" value="Unassembled WGS sequence"/>
</dbReference>
<dbReference type="SMART" id="SM01058">
    <property type="entry name" value="CarD_TRCF"/>
    <property type="match status" value="1"/>
</dbReference>
<organism evidence="12 13">
    <name type="scientific">Butyricicoccus intestinisimiae</name>
    <dbReference type="NCBI Taxonomy" id="2841509"/>
    <lineage>
        <taxon>Bacteria</taxon>
        <taxon>Bacillati</taxon>
        <taxon>Bacillota</taxon>
        <taxon>Clostridia</taxon>
        <taxon>Eubacteriales</taxon>
        <taxon>Butyricicoccaceae</taxon>
        <taxon>Butyricicoccus</taxon>
    </lineage>
</organism>
<evidence type="ECO:0000256" key="1">
    <source>
        <dbReference type="ARBA" id="ARBA00022490"/>
    </source>
</evidence>
<evidence type="ECO:0000256" key="5">
    <source>
        <dbReference type="ARBA" id="ARBA00022806"/>
    </source>
</evidence>
<dbReference type="PANTHER" id="PTHR47964">
    <property type="entry name" value="ATP-DEPENDENT DNA HELICASE HOMOLOG RECG, CHLOROPLASTIC"/>
    <property type="match status" value="1"/>
</dbReference>
<dbReference type="Pfam" id="PF17757">
    <property type="entry name" value="UvrB_inter"/>
    <property type="match status" value="1"/>
</dbReference>
<dbReference type="Pfam" id="PF03461">
    <property type="entry name" value="TRCF"/>
    <property type="match status" value="1"/>
</dbReference>
<dbReference type="SMART" id="SM00487">
    <property type="entry name" value="DEXDc"/>
    <property type="match status" value="1"/>
</dbReference>
<comment type="subcellular location">
    <subcellularLocation>
        <location evidence="9">Cytoplasm</location>
    </subcellularLocation>
</comment>
<dbReference type="HAMAP" id="MF_00969">
    <property type="entry name" value="TRCF"/>
    <property type="match status" value="1"/>
</dbReference>
<dbReference type="EC" id="3.6.4.-" evidence="9"/>
<comment type="caution">
    <text evidence="12">The sequence shown here is derived from an EMBL/GenBank/DDBJ whole genome shotgun (WGS) entry which is preliminary data.</text>
</comment>
<comment type="similarity">
    <text evidence="9">In the N-terminal section; belongs to the UvrB family.</text>
</comment>
<evidence type="ECO:0000259" key="10">
    <source>
        <dbReference type="PROSITE" id="PS51192"/>
    </source>
</evidence>
<sequence length="1170" mass="131865">MERITQLIADLTEYDSIAEGLKAGKSPVEVTGLAPIHKANLTAALAGQLHKQAVVICADDLACSRMARDLEAFSERPVEILPAREFVFHNIESSSREYEHKRISALRNLRLGKKTIVTTVPALLMATMPPEKMQEAMFSIDFNGEYEIEDLIQKLLLAGYRRCMQVEGEGQFSVRGGILDIFVPGEDYPVRIEFFDTEVDTMSYFDIGSQRRTRSLEKLLCVPNMEVLPTLAPDGMKGLVNKLTGIMLSRTNKHPELDKNLRRDIERLNNDGIFPAADKYLPLIYPQLTCAAAYIPEEALVCFDDFRAVREAARVFTLRMKEDVEALLERGQIFGKNAVYQRSLEEVMQQLASHSMLYLETFLSSVPECPPKLVTEIKAKQLSPYSGNTEAAASDIRAYQDMNYRVIVLCSGDMRRTTMKEILQEHGIDARVTDRLPRQGGVSILDGSLSAGIEYPSLKTAVLTEGQMLAARKKKKERRKKSNRDHVRSYTDLTPGDLVVHEHHGIGRFVGMERMRVEGTYQDFVKIAFAGTDFLYVPATSLDLISKYIGAGSDAAESGRVRLNKLGGAEWQKTRSKAKAAVKELAVNLIALYAERERKRGYAFQKDDSWQHEFESAFEHEETEDQLRCVQEIKQDMESERPMDRLLCGDVGFGKTEVALRAVMKCVLGGKQAAILVPTTVLARQHYLTCMARFSGWPVKIEMLSRFKTAKEQKIILEKVKTGQIDLLIGTHKLFNKSMKFKDLGLLIIDEEQRFGVSHKEKLKEMARQVDVLTLSATPIPRTLNMALSGIRDMSVLEEPPQDRHPVQTYVMEYDAGVIAEAMRREFYRGGQTYYLHNEVSSIDTCAAKLKKMLPDAEIAVAHGKMSQRELSRIMTRMSDGDIDVLVCTTIIETGIDIANANTLIIEDADHMGLSQLHQLRGRVGRSARHAFAYFTFQRGKTLSDISQKRLNAVREFAEFGSGFKIAMRDLEIRGAGNVLGAEQSGHLMNVGYDLYLKLLEEAVLEEKGEKPRSSTDCTVELLVNANLPEKYVEDSGQRVDLYRRIAAIHTEEERADLLDEMIDRFGEPPASAVALCDIALLRARAAVQDIMDIRQKDGRIYLTWAKDGTDLRRMAALCGMQKYKGRLLLNAGEEPYLSLRLNPKERPLEMAQELVMLYTQLGEKMQENK</sequence>
<evidence type="ECO:0000256" key="6">
    <source>
        <dbReference type="ARBA" id="ARBA00022840"/>
    </source>
</evidence>
<dbReference type="InterPro" id="IPR047112">
    <property type="entry name" value="RecG/Mfd"/>
</dbReference>
<dbReference type="PROSITE" id="PS51192">
    <property type="entry name" value="HELICASE_ATP_BIND_1"/>
    <property type="match status" value="1"/>
</dbReference>
<gene>
    <name evidence="9 12" type="primary">mfd</name>
    <name evidence="12" type="ORF">KQI75_12660</name>
</gene>
<evidence type="ECO:0000313" key="13">
    <source>
        <dbReference type="Proteomes" id="UP000783588"/>
    </source>
</evidence>
<dbReference type="PANTHER" id="PTHR47964:SF1">
    <property type="entry name" value="ATP-DEPENDENT DNA HELICASE HOMOLOG RECG, CHLOROPLASTIC"/>
    <property type="match status" value="1"/>
</dbReference>
<evidence type="ECO:0000256" key="7">
    <source>
        <dbReference type="ARBA" id="ARBA00023125"/>
    </source>
</evidence>
<dbReference type="InterPro" id="IPR001650">
    <property type="entry name" value="Helicase_C-like"/>
</dbReference>
<dbReference type="NCBIfam" id="TIGR00580">
    <property type="entry name" value="mfd"/>
    <property type="match status" value="1"/>
</dbReference>
<keyword evidence="1 9" id="KW-0963">Cytoplasm</keyword>
<keyword evidence="7 9" id="KW-0238">DNA-binding</keyword>
<accession>A0ABS6EUV4</accession>
<keyword evidence="8 9" id="KW-0234">DNA repair</keyword>
<dbReference type="Pfam" id="PF02559">
    <property type="entry name" value="CarD_TRCF_RID"/>
    <property type="match status" value="1"/>
</dbReference>
<keyword evidence="6 9" id="KW-0067">ATP-binding</keyword>
<dbReference type="Pfam" id="PF00271">
    <property type="entry name" value="Helicase_C"/>
    <property type="match status" value="1"/>
</dbReference>